<dbReference type="EC" id="3.1.2.4" evidence="2"/>
<dbReference type="PANTHER" id="PTHR43176">
    <property type="entry name" value="3-HYDROXYISOBUTYRYL-COA HYDROLASE-RELATED"/>
    <property type="match status" value="1"/>
</dbReference>
<reference evidence="6" key="1">
    <citation type="journal article" date="2019" name="Int. J. Syst. Evol. Microbiol.">
        <title>The Global Catalogue of Microorganisms (GCM) 10K type strain sequencing project: providing services to taxonomists for standard genome sequencing and annotation.</title>
        <authorList>
            <consortium name="The Broad Institute Genomics Platform"/>
            <consortium name="The Broad Institute Genome Sequencing Center for Infectious Disease"/>
            <person name="Wu L."/>
            <person name="Ma J."/>
        </authorList>
    </citation>
    <scope>NUCLEOTIDE SEQUENCE [LARGE SCALE GENOMIC DNA]</scope>
    <source>
        <strain evidence="6">CCUG 56754</strain>
    </source>
</reference>
<dbReference type="InterPro" id="IPR029045">
    <property type="entry name" value="ClpP/crotonase-like_dom_sf"/>
</dbReference>
<evidence type="ECO:0000256" key="3">
    <source>
        <dbReference type="ARBA" id="ARBA00022801"/>
    </source>
</evidence>
<dbReference type="EMBL" id="JBHTKJ010000035">
    <property type="protein sequence ID" value="MFD1039434.1"/>
    <property type="molecule type" value="Genomic_DNA"/>
</dbReference>
<dbReference type="GO" id="GO:0016787">
    <property type="term" value="F:hydrolase activity"/>
    <property type="evidence" value="ECO:0007669"/>
    <property type="project" value="UniProtKB-KW"/>
</dbReference>
<dbReference type="RefSeq" id="WP_390363092.1">
    <property type="nucleotide sequence ID" value="NZ_JBHTKJ010000035.1"/>
</dbReference>
<proteinExistence type="predicted"/>
<comment type="catalytic activity">
    <reaction evidence="1">
        <text>3-hydroxy-2-methylpropanoyl-CoA + H2O = 3-hydroxy-2-methylpropanoate + CoA + H(+)</text>
        <dbReference type="Rhea" id="RHEA:20888"/>
        <dbReference type="ChEBI" id="CHEBI:11805"/>
        <dbReference type="ChEBI" id="CHEBI:15377"/>
        <dbReference type="ChEBI" id="CHEBI:15378"/>
        <dbReference type="ChEBI" id="CHEBI:57287"/>
        <dbReference type="ChEBI" id="CHEBI:57340"/>
        <dbReference type="EC" id="3.1.2.4"/>
    </reaction>
</comment>
<dbReference type="InterPro" id="IPR045004">
    <property type="entry name" value="ECH_dom"/>
</dbReference>
<dbReference type="CDD" id="cd06558">
    <property type="entry name" value="crotonase-like"/>
    <property type="match status" value="1"/>
</dbReference>
<dbReference type="InterPro" id="IPR032259">
    <property type="entry name" value="HIBYL-CoA-H"/>
</dbReference>
<dbReference type="SUPFAM" id="SSF52096">
    <property type="entry name" value="ClpP/crotonase"/>
    <property type="match status" value="1"/>
</dbReference>
<dbReference type="PANTHER" id="PTHR43176:SF3">
    <property type="entry name" value="3-HYDROXYISOBUTYRYL-COA HYDROLASE, MITOCHONDRIAL"/>
    <property type="match status" value="1"/>
</dbReference>
<evidence type="ECO:0000256" key="1">
    <source>
        <dbReference type="ARBA" id="ARBA00001709"/>
    </source>
</evidence>
<sequence>MLQDSHVITNVQNGVAWIQLNRPKAINVLNAEMVEEIDHKLKEWKDNDNIALICIYGSGDKGFCAGGDMKDLYECRDIDVKDRAYRFFSKEYAMDLDIHTYPKPVLVYMDGIIMGGGVGVAIGGSYRLVTERTKWAMPETSIGFYPDVGASYFLNKLPGQIGLYLGLTGSVIGAASVLYAEVADAYIESGKWDDLMNAIQKHNWSTSTVDSDIKSVLNKHTSQVPDGSSLAVLQTKIDEHFSYHTVEQIMESLGKAAREEGDEWAKKTLHVLMSKSPIALKITLKQLVTSQALSLNDCFTKELKLSMSMMRNDDFYEGVRSVLVDKDHHPKWEPNTLEDVTDERIQSFMN</sequence>
<gene>
    <name evidence="5" type="ORF">ACFQ3N_13670</name>
</gene>
<dbReference type="Proteomes" id="UP001597040">
    <property type="component" value="Unassembled WGS sequence"/>
</dbReference>
<name>A0ABW3LQ28_9BACI</name>
<evidence type="ECO:0000313" key="5">
    <source>
        <dbReference type="EMBL" id="MFD1039434.1"/>
    </source>
</evidence>
<comment type="caution">
    <text evidence="5">The sequence shown here is derived from an EMBL/GenBank/DDBJ whole genome shotgun (WGS) entry which is preliminary data.</text>
</comment>
<evidence type="ECO:0000256" key="2">
    <source>
        <dbReference type="ARBA" id="ARBA00011915"/>
    </source>
</evidence>
<organism evidence="5 6">
    <name type="scientific">Virgibacillus byunsanensis</name>
    <dbReference type="NCBI Taxonomy" id="570945"/>
    <lineage>
        <taxon>Bacteria</taxon>
        <taxon>Bacillati</taxon>
        <taxon>Bacillota</taxon>
        <taxon>Bacilli</taxon>
        <taxon>Bacillales</taxon>
        <taxon>Bacillaceae</taxon>
        <taxon>Virgibacillus</taxon>
    </lineage>
</organism>
<dbReference type="Pfam" id="PF16113">
    <property type="entry name" value="ECH_2"/>
    <property type="match status" value="1"/>
</dbReference>
<evidence type="ECO:0000313" key="6">
    <source>
        <dbReference type="Proteomes" id="UP001597040"/>
    </source>
</evidence>
<dbReference type="Gene3D" id="3.90.226.10">
    <property type="entry name" value="2-enoyl-CoA Hydratase, Chain A, domain 1"/>
    <property type="match status" value="1"/>
</dbReference>
<accession>A0ABW3LQ28</accession>
<evidence type="ECO:0000259" key="4">
    <source>
        <dbReference type="Pfam" id="PF16113"/>
    </source>
</evidence>
<protein>
    <recommendedName>
        <fullName evidence="2">3-hydroxyisobutyryl-CoA hydrolase</fullName>
        <ecNumber evidence="2">3.1.2.4</ecNumber>
    </recommendedName>
</protein>
<dbReference type="NCBIfam" id="NF004127">
    <property type="entry name" value="PRK05617.1"/>
    <property type="match status" value="1"/>
</dbReference>
<keyword evidence="6" id="KW-1185">Reference proteome</keyword>
<keyword evidence="3 5" id="KW-0378">Hydrolase</keyword>
<feature type="domain" description="Enoyl-CoA hydratase/isomerase" evidence="4">
    <location>
        <begin position="16"/>
        <end position="348"/>
    </location>
</feature>